<organism evidence="19 20">
    <name type="scientific">Porcincola intestinalis</name>
    <dbReference type="NCBI Taxonomy" id="2606632"/>
    <lineage>
        <taxon>Bacteria</taxon>
        <taxon>Bacillati</taxon>
        <taxon>Bacillota</taxon>
        <taxon>Clostridia</taxon>
        <taxon>Lachnospirales</taxon>
        <taxon>Lachnospiraceae</taxon>
        <taxon>Porcincola</taxon>
    </lineage>
</organism>
<reference evidence="19 20" key="1">
    <citation type="submission" date="2019-08" db="EMBL/GenBank/DDBJ databases">
        <title>In-depth cultivation of the pig gut microbiome towards novel bacterial diversity and tailored functional studies.</title>
        <authorList>
            <person name="Wylensek D."/>
            <person name="Hitch T.C.A."/>
            <person name="Clavel T."/>
        </authorList>
    </citation>
    <scope>NUCLEOTIDE SEQUENCE [LARGE SCALE GENOMIC DNA]</scope>
    <source>
        <strain evidence="19 20">Oil+RF-744-WCA-WT-11</strain>
    </source>
</reference>
<dbReference type="UniPathway" id="UPA00579">
    <property type="reaction ID" value="UER00640"/>
</dbReference>
<keyword evidence="8 16" id="KW-0808">Transferase</keyword>
<proteinExistence type="inferred from homology"/>
<dbReference type="InterPro" id="IPR027417">
    <property type="entry name" value="P-loop_NTPase"/>
</dbReference>
<dbReference type="NCBIfam" id="NF004018">
    <property type="entry name" value="PRK05480.1"/>
    <property type="match status" value="1"/>
</dbReference>
<dbReference type="SUPFAM" id="SSF52540">
    <property type="entry name" value="P-loop containing nucleoside triphosphate hydrolases"/>
    <property type="match status" value="1"/>
</dbReference>
<dbReference type="GO" id="GO:0004849">
    <property type="term" value="F:uridine kinase activity"/>
    <property type="evidence" value="ECO:0007669"/>
    <property type="project" value="UniProtKB-UniRule"/>
</dbReference>
<dbReference type="CDD" id="cd02023">
    <property type="entry name" value="UMPK"/>
    <property type="match status" value="1"/>
</dbReference>
<accession>A0A6L5X5H4</accession>
<dbReference type="GO" id="GO:0005524">
    <property type="term" value="F:ATP binding"/>
    <property type="evidence" value="ECO:0007669"/>
    <property type="project" value="UniProtKB-UniRule"/>
</dbReference>
<evidence type="ECO:0000256" key="12">
    <source>
        <dbReference type="ARBA" id="ARBA00030641"/>
    </source>
</evidence>
<dbReference type="UniPathway" id="UPA00574">
    <property type="reaction ID" value="UER00637"/>
</dbReference>
<evidence type="ECO:0000313" key="20">
    <source>
        <dbReference type="Proteomes" id="UP000481852"/>
    </source>
</evidence>
<dbReference type="GO" id="GO:0044206">
    <property type="term" value="P:UMP salvage"/>
    <property type="evidence" value="ECO:0007669"/>
    <property type="project" value="UniProtKB-UniRule"/>
</dbReference>
<dbReference type="GO" id="GO:0005737">
    <property type="term" value="C:cytoplasm"/>
    <property type="evidence" value="ECO:0007669"/>
    <property type="project" value="UniProtKB-SubCell"/>
</dbReference>
<evidence type="ECO:0000256" key="17">
    <source>
        <dbReference type="RuleBase" id="RU003825"/>
    </source>
</evidence>
<protein>
    <recommendedName>
        <fullName evidence="6 16">Uridine kinase</fullName>
        <ecNumber evidence="5 16">2.7.1.48</ecNumber>
    </recommendedName>
    <alternativeName>
        <fullName evidence="12 16">Cytidine monophosphokinase</fullName>
    </alternativeName>
    <alternativeName>
        <fullName evidence="13 16">Uridine monophosphokinase</fullName>
    </alternativeName>
</protein>
<comment type="catalytic activity">
    <reaction evidence="15 16 17">
        <text>uridine + ATP = UMP + ADP + H(+)</text>
        <dbReference type="Rhea" id="RHEA:16825"/>
        <dbReference type="ChEBI" id="CHEBI:15378"/>
        <dbReference type="ChEBI" id="CHEBI:16704"/>
        <dbReference type="ChEBI" id="CHEBI:30616"/>
        <dbReference type="ChEBI" id="CHEBI:57865"/>
        <dbReference type="ChEBI" id="CHEBI:456216"/>
        <dbReference type="EC" id="2.7.1.48"/>
    </reaction>
</comment>
<evidence type="ECO:0000256" key="3">
    <source>
        <dbReference type="ARBA" id="ARBA00004784"/>
    </source>
</evidence>
<dbReference type="Pfam" id="PF00485">
    <property type="entry name" value="PRK"/>
    <property type="match status" value="1"/>
</dbReference>
<comment type="similarity">
    <text evidence="4 16 17">Belongs to the uridine kinase family.</text>
</comment>
<dbReference type="AlphaFoldDB" id="A0A6L5X5H4"/>
<dbReference type="RefSeq" id="WP_154524858.1">
    <property type="nucleotide sequence ID" value="NZ_JAQYJL010000013.1"/>
</dbReference>
<keyword evidence="20" id="KW-1185">Reference proteome</keyword>
<evidence type="ECO:0000256" key="7">
    <source>
        <dbReference type="ARBA" id="ARBA00022490"/>
    </source>
</evidence>
<feature type="domain" description="Phosphoribulokinase/uridine kinase" evidence="18">
    <location>
        <begin position="15"/>
        <end position="199"/>
    </location>
</feature>
<evidence type="ECO:0000256" key="13">
    <source>
        <dbReference type="ARBA" id="ARBA00031452"/>
    </source>
</evidence>
<dbReference type="EC" id="2.7.1.48" evidence="5 16"/>
<dbReference type="EMBL" id="VULZ01000006">
    <property type="protein sequence ID" value="MSS14717.1"/>
    <property type="molecule type" value="Genomic_DNA"/>
</dbReference>
<evidence type="ECO:0000256" key="10">
    <source>
        <dbReference type="ARBA" id="ARBA00022777"/>
    </source>
</evidence>
<sequence>MAADTKAAGSRDIIVIGIAGGTGSGKTTITRKIAERFGSEVTVLYHDNYYKARHDLTYDERVRLNYDHPDAFDTDRMIEDLARLKRGETIECPLYDYTIYDRSDQTLIVRPTRVIIVEGILIFHSKALRDLMDIKLFVDADADERILRRIVRDVKERGRSLDSVISQYLQTVKPMHEAFVEPSKRYADVIIPEGGMNQVAVDMVMNRVQYHLEGRDR</sequence>
<comment type="subcellular location">
    <subcellularLocation>
        <location evidence="1 16 17">Cytoplasm</location>
    </subcellularLocation>
</comment>
<evidence type="ECO:0000256" key="2">
    <source>
        <dbReference type="ARBA" id="ARBA00004690"/>
    </source>
</evidence>
<dbReference type="InterPro" id="IPR026008">
    <property type="entry name" value="Uridine_kinase"/>
</dbReference>
<name>A0A6L5X5H4_9FIRM</name>
<evidence type="ECO:0000256" key="11">
    <source>
        <dbReference type="ARBA" id="ARBA00022840"/>
    </source>
</evidence>
<gene>
    <name evidence="16" type="primary">udk</name>
    <name evidence="19" type="ORF">FYJ35_06620</name>
</gene>
<evidence type="ECO:0000259" key="18">
    <source>
        <dbReference type="Pfam" id="PF00485"/>
    </source>
</evidence>
<comment type="pathway">
    <text evidence="2 16 17">Pyrimidine metabolism; UMP biosynthesis via salvage pathway; UMP from uridine: step 1/1.</text>
</comment>
<comment type="caution">
    <text evidence="19">The sequence shown here is derived from an EMBL/GenBank/DDBJ whole genome shotgun (WGS) entry which is preliminary data.</text>
</comment>
<dbReference type="PRINTS" id="PR00988">
    <property type="entry name" value="URIDINKINASE"/>
</dbReference>
<feature type="binding site" evidence="16">
    <location>
        <begin position="20"/>
        <end position="27"/>
    </location>
    <ligand>
        <name>ATP</name>
        <dbReference type="ChEBI" id="CHEBI:30616"/>
    </ligand>
</feature>
<comment type="pathway">
    <text evidence="3 16 17">Pyrimidine metabolism; CTP biosynthesis via salvage pathway; CTP from cytidine: step 1/3.</text>
</comment>
<keyword evidence="11 16" id="KW-0067">ATP-binding</keyword>
<evidence type="ECO:0000256" key="14">
    <source>
        <dbReference type="ARBA" id="ARBA00047436"/>
    </source>
</evidence>
<keyword evidence="7 16" id="KW-0963">Cytoplasm</keyword>
<evidence type="ECO:0000256" key="1">
    <source>
        <dbReference type="ARBA" id="ARBA00004496"/>
    </source>
</evidence>
<evidence type="ECO:0000256" key="16">
    <source>
        <dbReference type="HAMAP-Rule" id="MF_00551"/>
    </source>
</evidence>
<dbReference type="PANTHER" id="PTHR10285">
    <property type="entry name" value="URIDINE KINASE"/>
    <property type="match status" value="1"/>
</dbReference>
<dbReference type="Gene3D" id="3.40.50.300">
    <property type="entry name" value="P-loop containing nucleotide triphosphate hydrolases"/>
    <property type="match status" value="1"/>
</dbReference>
<dbReference type="Proteomes" id="UP000481852">
    <property type="component" value="Unassembled WGS sequence"/>
</dbReference>
<keyword evidence="10 16" id="KW-0418">Kinase</keyword>
<evidence type="ECO:0000256" key="6">
    <source>
        <dbReference type="ARBA" id="ARBA00021478"/>
    </source>
</evidence>
<comment type="catalytic activity">
    <reaction evidence="14 17">
        <text>cytidine + ATP = CMP + ADP + H(+)</text>
        <dbReference type="Rhea" id="RHEA:24674"/>
        <dbReference type="ChEBI" id="CHEBI:15378"/>
        <dbReference type="ChEBI" id="CHEBI:17562"/>
        <dbReference type="ChEBI" id="CHEBI:30616"/>
        <dbReference type="ChEBI" id="CHEBI:60377"/>
        <dbReference type="ChEBI" id="CHEBI:456216"/>
        <dbReference type="EC" id="2.7.1.48"/>
    </reaction>
</comment>
<keyword evidence="9 16" id="KW-0547">Nucleotide-binding</keyword>
<evidence type="ECO:0000256" key="5">
    <source>
        <dbReference type="ARBA" id="ARBA00012137"/>
    </source>
</evidence>
<evidence type="ECO:0000313" key="19">
    <source>
        <dbReference type="EMBL" id="MSS14717.1"/>
    </source>
</evidence>
<dbReference type="GO" id="GO:0044211">
    <property type="term" value="P:CTP salvage"/>
    <property type="evidence" value="ECO:0007669"/>
    <property type="project" value="UniProtKB-UniRule"/>
</dbReference>
<dbReference type="HAMAP" id="MF_00551">
    <property type="entry name" value="Uridine_kinase"/>
    <property type="match status" value="1"/>
</dbReference>
<dbReference type="InterPro" id="IPR006083">
    <property type="entry name" value="PRK/URK"/>
</dbReference>
<dbReference type="NCBIfam" id="TIGR00235">
    <property type="entry name" value="udk"/>
    <property type="match status" value="1"/>
</dbReference>
<evidence type="ECO:0000256" key="15">
    <source>
        <dbReference type="ARBA" id="ARBA00048909"/>
    </source>
</evidence>
<dbReference type="InterPro" id="IPR000764">
    <property type="entry name" value="Uridine_kinase-like"/>
</dbReference>
<evidence type="ECO:0000256" key="9">
    <source>
        <dbReference type="ARBA" id="ARBA00022741"/>
    </source>
</evidence>
<evidence type="ECO:0000256" key="8">
    <source>
        <dbReference type="ARBA" id="ARBA00022679"/>
    </source>
</evidence>
<evidence type="ECO:0000256" key="4">
    <source>
        <dbReference type="ARBA" id="ARBA00005408"/>
    </source>
</evidence>